<dbReference type="Proteomes" id="UP000483820">
    <property type="component" value="Chromosome II"/>
</dbReference>
<dbReference type="PANTHER" id="PTHR12876">
    <property type="entry name" value="N4BP1-RELATED"/>
    <property type="match status" value="1"/>
</dbReference>
<dbReference type="GO" id="GO:0003729">
    <property type="term" value="F:mRNA binding"/>
    <property type="evidence" value="ECO:0007669"/>
    <property type="project" value="TreeGrafter"/>
</dbReference>
<dbReference type="GeneID" id="9815488"/>
<dbReference type="Gene3D" id="3.40.50.11980">
    <property type="match status" value="1"/>
</dbReference>
<name>A0A6A5HIR2_CAERE</name>
<keyword evidence="2" id="KW-0812">Transmembrane</keyword>
<evidence type="ECO:0000313" key="4">
    <source>
        <dbReference type="EMBL" id="KAF1766263.1"/>
    </source>
</evidence>
<dbReference type="PANTHER" id="PTHR12876:SF37">
    <property type="entry name" value="ENDORIBONUCLEASE REGE-1-RELATED"/>
    <property type="match status" value="1"/>
</dbReference>
<feature type="domain" description="RNase NYN" evidence="3">
    <location>
        <begin position="251"/>
        <end position="407"/>
    </location>
</feature>
<evidence type="ECO:0000313" key="5">
    <source>
        <dbReference type="Proteomes" id="UP000483820"/>
    </source>
</evidence>
<dbReference type="GO" id="GO:0004521">
    <property type="term" value="F:RNA endonuclease activity"/>
    <property type="evidence" value="ECO:0007669"/>
    <property type="project" value="TreeGrafter"/>
</dbReference>
<dbReference type="GO" id="GO:0036464">
    <property type="term" value="C:cytoplasmic ribonucleoprotein granule"/>
    <property type="evidence" value="ECO:0007669"/>
    <property type="project" value="TreeGrafter"/>
</dbReference>
<evidence type="ECO:0000256" key="2">
    <source>
        <dbReference type="SAM" id="Phobius"/>
    </source>
</evidence>
<dbReference type="EMBL" id="WUAV01000002">
    <property type="protein sequence ID" value="KAF1766263.1"/>
    <property type="molecule type" value="Genomic_DNA"/>
</dbReference>
<dbReference type="InterPro" id="IPR051101">
    <property type="entry name" value="ZC3H12/N4BP1_RNase_Reg"/>
</dbReference>
<feature type="region of interest" description="Disordered" evidence="1">
    <location>
        <begin position="191"/>
        <end position="222"/>
    </location>
</feature>
<organism evidence="4 5">
    <name type="scientific">Caenorhabditis remanei</name>
    <name type="common">Caenorhabditis vulgaris</name>
    <dbReference type="NCBI Taxonomy" id="31234"/>
    <lineage>
        <taxon>Eukaryota</taxon>
        <taxon>Metazoa</taxon>
        <taxon>Ecdysozoa</taxon>
        <taxon>Nematoda</taxon>
        <taxon>Chromadorea</taxon>
        <taxon>Rhabditida</taxon>
        <taxon>Rhabditina</taxon>
        <taxon>Rhabditomorpha</taxon>
        <taxon>Rhabditoidea</taxon>
        <taxon>Rhabditidae</taxon>
        <taxon>Peloderinae</taxon>
        <taxon>Caenorhabditis</taxon>
    </lineage>
</organism>
<feature type="region of interest" description="Disordered" evidence="1">
    <location>
        <begin position="114"/>
        <end position="147"/>
    </location>
</feature>
<reference evidence="4 5" key="1">
    <citation type="submission" date="2019-12" db="EMBL/GenBank/DDBJ databases">
        <title>Chromosome-level assembly of the Caenorhabditis remanei genome.</title>
        <authorList>
            <person name="Teterina A.A."/>
            <person name="Willis J.H."/>
            <person name="Phillips P.C."/>
        </authorList>
    </citation>
    <scope>NUCLEOTIDE SEQUENCE [LARGE SCALE GENOMIC DNA]</scope>
    <source>
        <strain evidence="4 5">PX506</strain>
        <tissue evidence="4">Whole organism</tissue>
    </source>
</reference>
<feature type="compositionally biased region" description="Low complexity" evidence="1">
    <location>
        <begin position="200"/>
        <end position="220"/>
    </location>
</feature>
<dbReference type="KEGG" id="crq:GCK72_006219"/>
<comment type="caution">
    <text evidence="4">The sequence shown here is derived from an EMBL/GenBank/DDBJ whole genome shotgun (WGS) entry which is preliminary data.</text>
</comment>
<dbReference type="Pfam" id="PF11977">
    <property type="entry name" value="RNase_Zc3h12a"/>
    <property type="match status" value="1"/>
</dbReference>
<dbReference type="InterPro" id="IPR021869">
    <property type="entry name" value="RNase_Zc3h12_NYN"/>
</dbReference>
<protein>
    <recommendedName>
        <fullName evidence="3">RNase NYN domain-containing protein</fullName>
    </recommendedName>
</protein>
<dbReference type="AlphaFoldDB" id="A0A6A5HIR2"/>
<evidence type="ECO:0000256" key="1">
    <source>
        <dbReference type="SAM" id="MobiDB-lite"/>
    </source>
</evidence>
<keyword evidence="2" id="KW-0472">Membrane</keyword>
<gene>
    <name evidence="4" type="ORF">GCK72_006219</name>
</gene>
<dbReference type="CTD" id="9815488"/>
<dbReference type="RefSeq" id="XP_003113777.2">
    <property type="nucleotide sequence ID" value="XM_003113729.2"/>
</dbReference>
<keyword evidence="2" id="KW-1133">Transmembrane helix</keyword>
<evidence type="ECO:0000259" key="3">
    <source>
        <dbReference type="Pfam" id="PF11977"/>
    </source>
</evidence>
<feature type="transmembrane region" description="Helical" evidence="2">
    <location>
        <begin position="46"/>
        <end position="65"/>
    </location>
</feature>
<accession>A0A6A5HIR2</accession>
<sequence length="590" mass="67163">MFNDISPTCQEGIREACVTLRNACEPQILDEVAVRMKEYESEFGRMLYTISILIMFSFVIILLMVRSIKRTHSTVEMDALLDAMRFREELDIRDRQRRRLMKAKTKVSAWLNRDKTAPSNGQVKRKDSEWKPPPKGTGTRPRGHYSISTVTSDIPEIVVSADDSGNPGLIMRPHTPAISLIYDFGVASPDLEEPDSRKPSIASSTALPMSSSSSSSLASSIDQKLNSMKTNPQTDKENICFKPPTQEAISRPLVIDGCNIGRSASGYARTHVDCAGLVSVVRWLLNRKFDVTVFLPVVYNNINNYNSKNAELLTKLEQLGIVTFTPARSGRGLRKAFINYDDLYVVSYAARNGGTILSGDKFKDILNQQCYSDFHHVIRNRTVDVRFRPLTLDFVEYNSDKFYRHAPELFTYDNMNQRTDSLRQRLFALPHEPDYNLVKNLKRQVTDEKREYLCAELETILLSMSYAAGKMFREVSELPCMDNGFHGLKVEDVAPKIFAERFYRRYQKRDTKNETSQEWVMEPVVEVVVKPKKEKKVLDGTVLIPTPLSISNNPDTSKSETRSAKIELPKDQSLKSLLQWFTMAEEAAKN</sequence>
<proteinExistence type="predicted"/>
<dbReference type="GO" id="GO:0005634">
    <property type="term" value="C:nucleus"/>
    <property type="evidence" value="ECO:0007669"/>
    <property type="project" value="TreeGrafter"/>
</dbReference>